<reference evidence="2 3" key="1">
    <citation type="submission" date="2024-03" db="EMBL/GenBank/DDBJ databases">
        <title>Human intestinal bacterial collection.</title>
        <authorList>
            <person name="Pauvert C."/>
            <person name="Hitch T.C.A."/>
            <person name="Clavel T."/>
        </authorList>
    </citation>
    <scope>NUCLEOTIDE SEQUENCE [LARGE SCALE GENOMIC DNA]</scope>
    <source>
        <strain evidence="2 3">CLA-AA-H95</strain>
    </source>
</reference>
<sequence length="157" mass="18155">MKFSDVRKLMERNRALTEFSSLPFVITKDGEKTVTWFNFSLGKSEDQLCVKVREILDTKDGVELNKEASQIAVPADKAKNSVPEITEKEYYQELEKIYEKYSRKEMEALIQKAANGLFVETYHEVILHEADEEKETETEAPKMTFDFITGSKAEDKK</sequence>
<protein>
    <submittedName>
        <fullName evidence="2">Uncharacterized protein</fullName>
    </submittedName>
</protein>
<feature type="region of interest" description="Disordered" evidence="1">
    <location>
        <begin position="130"/>
        <end position="157"/>
    </location>
</feature>
<proteinExistence type="predicted"/>
<evidence type="ECO:0000313" key="2">
    <source>
        <dbReference type="EMBL" id="MEQ2356777.1"/>
    </source>
</evidence>
<evidence type="ECO:0000256" key="1">
    <source>
        <dbReference type="SAM" id="MobiDB-lite"/>
    </source>
</evidence>
<evidence type="ECO:0000313" key="3">
    <source>
        <dbReference type="Proteomes" id="UP001446032"/>
    </source>
</evidence>
<dbReference type="RefSeq" id="WP_302247403.1">
    <property type="nucleotide sequence ID" value="NZ_JBBMEI010000001.1"/>
</dbReference>
<gene>
    <name evidence="2" type="ORF">WMO75_00225</name>
</gene>
<name>A0ABV1AG34_9FIRM</name>
<organism evidence="2 3">
    <name type="scientific">Blautia intestinihominis</name>
    <dbReference type="NCBI Taxonomy" id="3133152"/>
    <lineage>
        <taxon>Bacteria</taxon>
        <taxon>Bacillati</taxon>
        <taxon>Bacillota</taxon>
        <taxon>Clostridia</taxon>
        <taxon>Lachnospirales</taxon>
        <taxon>Lachnospiraceae</taxon>
        <taxon>Blautia</taxon>
    </lineage>
</organism>
<comment type="caution">
    <text evidence="2">The sequence shown here is derived from an EMBL/GenBank/DDBJ whole genome shotgun (WGS) entry which is preliminary data.</text>
</comment>
<dbReference type="EMBL" id="JBBMEI010000001">
    <property type="protein sequence ID" value="MEQ2356777.1"/>
    <property type="molecule type" value="Genomic_DNA"/>
</dbReference>
<keyword evidence="3" id="KW-1185">Reference proteome</keyword>
<accession>A0ABV1AG34</accession>
<dbReference type="Proteomes" id="UP001446032">
    <property type="component" value="Unassembled WGS sequence"/>
</dbReference>